<dbReference type="AlphaFoldDB" id="A0A561R7A2"/>
<evidence type="ECO:0000313" key="1">
    <source>
        <dbReference type="EMBL" id="TWF58489.1"/>
    </source>
</evidence>
<dbReference type="RefSeq" id="WP_145631653.1">
    <property type="nucleotide sequence ID" value="NZ_VIWP01000001.1"/>
</dbReference>
<comment type="caution">
    <text evidence="1">The sequence shown here is derived from an EMBL/GenBank/DDBJ whole genome shotgun (WGS) entry which is preliminary data.</text>
</comment>
<organism evidence="1 2">
    <name type="scientific">Neorhizobium alkalisoli</name>
    <dbReference type="NCBI Taxonomy" id="528178"/>
    <lineage>
        <taxon>Bacteria</taxon>
        <taxon>Pseudomonadati</taxon>
        <taxon>Pseudomonadota</taxon>
        <taxon>Alphaproteobacteria</taxon>
        <taxon>Hyphomicrobiales</taxon>
        <taxon>Rhizobiaceae</taxon>
        <taxon>Rhizobium/Agrobacterium group</taxon>
        <taxon>Neorhizobium</taxon>
    </lineage>
</organism>
<name>A0A561R7A2_9HYPH</name>
<reference evidence="1 2" key="1">
    <citation type="submission" date="2019-06" db="EMBL/GenBank/DDBJ databases">
        <title>Sorghum-associated microbial communities from plants grown in Nebraska, USA.</title>
        <authorList>
            <person name="Schachtman D."/>
        </authorList>
    </citation>
    <scope>NUCLEOTIDE SEQUENCE [LARGE SCALE GENOMIC DNA]</scope>
    <source>
        <strain evidence="1 2">1225</strain>
    </source>
</reference>
<keyword evidence="2" id="KW-1185">Reference proteome</keyword>
<sequence length="66" mass="7201">MRTLPEKTIVEDDPYSDLGDDVLTDEEIFKFGAILVDALTLCPPVSADPGPVATLRSAIEDRLKLN</sequence>
<accession>A0A561R7A2</accession>
<evidence type="ECO:0000313" key="2">
    <source>
        <dbReference type="Proteomes" id="UP000320653"/>
    </source>
</evidence>
<gene>
    <name evidence="1" type="ORF">FHW37_101293</name>
</gene>
<proteinExistence type="predicted"/>
<dbReference type="Proteomes" id="UP000320653">
    <property type="component" value="Unassembled WGS sequence"/>
</dbReference>
<protein>
    <submittedName>
        <fullName evidence="1">Uncharacterized protein</fullName>
    </submittedName>
</protein>
<dbReference type="EMBL" id="VIWP01000001">
    <property type="protein sequence ID" value="TWF58489.1"/>
    <property type="molecule type" value="Genomic_DNA"/>
</dbReference>